<reference evidence="8 9" key="1">
    <citation type="submission" date="2018-06" db="EMBL/GenBank/DDBJ databases">
        <title>Extensive metabolic versatility and redundancy in microbially diverse, dynamic hydrothermal sediments.</title>
        <authorList>
            <person name="Dombrowski N."/>
            <person name="Teske A."/>
            <person name="Baker B.J."/>
        </authorList>
    </citation>
    <scope>NUCLEOTIDE SEQUENCE [LARGE SCALE GENOMIC DNA]</scope>
    <source>
        <strain evidence="8">B47_G16</strain>
    </source>
</reference>
<dbReference type="InterPro" id="IPR050088">
    <property type="entry name" value="IspD/TarI_cytidylyltransf_bact"/>
</dbReference>
<dbReference type="InterPro" id="IPR034683">
    <property type="entry name" value="IspD/TarI"/>
</dbReference>
<dbReference type="Pfam" id="PF01128">
    <property type="entry name" value="IspD"/>
    <property type="match status" value="1"/>
</dbReference>
<dbReference type="PROSITE" id="PS01295">
    <property type="entry name" value="ISPD"/>
    <property type="match status" value="1"/>
</dbReference>
<evidence type="ECO:0000256" key="3">
    <source>
        <dbReference type="ARBA" id="ARBA00009789"/>
    </source>
</evidence>
<gene>
    <name evidence="7 8" type="primary">ispD</name>
    <name evidence="8" type="ORF">DRJ00_00240</name>
</gene>
<dbReference type="AlphaFoldDB" id="A0A497E8U6"/>
<protein>
    <recommendedName>
        <fullName evidence="7">2-C-methyl-D-erythritol 4-phosphate cytidylyltransferase</fullName>
        <ecNumber evidence="7">2.7.7.60</ecNumber>
    </recommendedName>
    <alternativeName>
        <fullName evidence="7">4-diphosphocytidyl-2C-methyl-D-erythritol synthase</fullName>
    </alternativeName>
    <alternativeName>
        <fullName evidence="7">MEP cytidylyltransferase</fullName>
        <shortName evidence="7">MCT</shortName>
    </alternativeName>
</protein>
<dbReference type="SUPFAM" id="SSF53448">
    <property type="entry name" value="Nucleotide-diphospho-sugar transferases"/>
    <property type="match status" value="1"/>
</dbReference>
<evidence type="ECO:0000313" key="8">
    <source>
        <dbReference type="EMBL" id="RLE10868.1"/>
    </source>
</evidence>
<evidence type="ECO:0000256" key="5">
    <source>
        <dbReference type="ARBA" id="ARBA00022695"/>
    </source>
</evidence>
<dbReference type="GO" id="GO:0019288">
    <property type="term" value="P:isopentenyl diphosphate biosynthetic process, methylerythritol 4-phosphate pathway"/>
    <property type="evidence" value="ECO:0007669"/>
    <property type="project" value="UniProtKB-UniRule"/>
</dbReference>
<dbReference type="PANTHER" id="PTHR32125:SF4">
    <property type="entry name" value="2-C-METHYL-D-ERYTHRITOL 4-PHOSPHATE CYTIDYLYLTRANSFERASE, CHLOROPLASTIC"/>
    <property type="match status" value="1"/>
</dbReference>
<dbReference type="NCBIfam" id="TIGR00453">
    <property type="entry name" value="ispD"/>
    <property type="match status" value="1"/>
</dbReference>
<name>A0A497E8U6_UNCAE</name>
<feature type="site" description="Positions MEP for the nucleophilic attack" evidence="7">
    <location>
        <position position="155"/>
    </location>
</feature>
<dbReference type="Proteomes" id="UP000279422">
    <property type="component" value="Unassembled WGS sequence"/>
</dbReference>
<sequence>MRVEAIIVAAGKGKRFGKAQPKQFCPLKGKPIVCWTIAPFERCQLIDKIILIVPRGMREYVRGKILFSLEYKKIKTIAEGGKERTDSVFEGLKNVDEKTDIVLIHDGVRPLISTHLIEKVIKETEKYGAVSPAIPVKETLKEVNEDELVVRTLERSKIRLIQTPQGFKKDLIFQVYKKAMDSGWRASDDAGIVERFGYKVKVVAGEEMNIKITTSLDLKFAEMLLQYQSLSS</sequence>
<dbReference type="FunFam" id="3.90.550.10:FF:000003">
    <property type="entry name" value="2-C-methyl-D-erythritol 4-phosphate cytidylyltransferase"/>
    <property type="match status" value="1"/>
</dbReference>
<dbReference type="UniPathway" id="UPA00056">
    <property type="reaction ID" value="UER00093"/>
</dbReference>
<comment type="pathway">
    <text evidence="2 7">Isoprenoid biosynthesis; isopentenyl diphosphate biosynthesis via DXP pathway; isopentenyl diphosphate from 1-deoxy-D-xylulose 5-phosphate: step 2/6.</text>
</comment>
<proteinExistence type="inferred from homology"/>
<evidence type="ECO:0000256" key="4">
    <source>
        <dbReference type="ARBA" id="ARBA00022679"/>
    </source>
</evidence>
<evidence type="ECO:0000256" key="7">
    <source>
        <dbReference type="HAMAP-Rule" id="MF_00108"/>
    </source>
</evidence>
<dbReference type="InterPro" id="IPR001228">
    <property type="entry name" value="IspD"/>
</dbReference>
<dbReference type="PANTHER" id="PTHR32125">
    <property type="entry name" value="2-C-METHYL-D-ERYTHRITOL 4-PHOSPHATE CYTIDYLYLTRANSFERASE, CHLOROPLASTIC"/>
    <property type="match status" value="1"/>
</dbReference>
<dbReference type="GO" id="GO:0050518">
    <property type="term" value="F:2-C-methyl-D-erythritol 4-phosphate cytidylyltransferase activity"/>
    <property type="evidence" value="ECO:0007669"/>
    <property type="project" value="UniProtKB-UniRule"/>
</dbReference>
<dbReference type="InterPro" id="IPR018294">
    <property type="entry name" value="ISPD_synthase_CS"/>
</dbReference>
<feature type="site" description="Transition state stabilizer" evidence="7">
    <location>
        <position position="22"/>
    </location>
</feature>
<comment type="function">
    <text evidence="7">Catalyzes the formation of 4-diphosphocytidyl-2-C-methyl-D-erythritol from CTP and 2-C-methyl-D-erythritol 4-phosphate (MEP).</text>
</comment>
<dbReference type="HAMAP" id="MF_00108">
    <property type="entry name" value="IspD"/>
    <property type="match status" value="1"/>
</dbReference>
<comment type="similarity">
    <text evidence="3 7">Belongs to the IspD/TarI cytidylyltransferase family. IspD subfamily.</text>
</comment>
<comment type="caution">
    <text evidence="8">The sequence shown here is derived from an EMBL/GenBank/DDBJ whole genome shotgun (WGS) entry which is preliminary data.</text>
</comment>
<accession>A0A497E8U6</accession>
<dbReference type="InterPro" id="IPR029044">
    <property type="entry name" value="Nucleotide-diphossugar_trans"/>
</dbReference>
<evidence type="ECO:0000256" key="6">
    <source>
        <dbReference type="ARBA" id="ARBA00023229"/>
    </source>
</evidence>
<evidence type="ECO:0000256" key="2">
    <source>
        <dbReference type="ARBA" id="ARBA00004787"/>
    </source>
</evidence>
<keyword evidence="5 7" id="KW-0548">Nucleotidyltransferase</keyword>
<feature type="site" description="Positions MEP for the nucleophilic attack" evidence="7">
    <location>
        <position position="211"/>
    </location>
</feature>
<feature type="site" description="Transition state stabilizer" evidence="7">
    <location>
        <position position="15"/>
    </location>
</feature>
<dbReference type="Gene3D" id="3.90.550.10">
    <property type="entry name" value="Spore Coat Polysaccharide Biosynthesis Protein SpsA, Chain A"/>
    <property type="match status" value="1"/>
</dbReference>
<keyword evidence="6 7" id="KW-0414">Isoprene biosynthesis</keyword>
<dbReference type="EC" id="2.7.7.60" evidence="7"/>
<dbReference type="EMBL" id="QMPZ01000001">
    <property type="protein sequence ID" value="RLE10868.1"/>
    <property type="molecule type" value="Genomic_DNA"/>
</dbReference>
<organism evidence="8 9">
    <name type="scientific">Aerophobetes bacterium</name>
    <dbReference type="NCBI Taxonomy" id="2030807"/>
    <lineage>
        <taxon>Bacteria</taxon>
        <taxon>Candidatus Aerophobota</taxon>
    </lineage>
</organism>
<keyword evidence="4 7" id="KW-0808">Transferase</keyword>
<evidence type="ECO:0000256" key="1">
    <source>
        <dbReference type="ARBA" id="ARBA00001282"/>
    </source>
</evidence>
<comment type="catalytic activity">
    <reaction evidence="1 7">
        <text>2-C-methyl-D-erythritol 4-phosphate + CTP + H(+) = 4-CDP-2-C-methyl-D-erythritol + diphosphate</text>
        <dbReference type="Rhea" id="RHEA:13429"/>
        <dbReference type="ChEBI" id="CHEBI:15378"/>
        <dbReference type="ChEBI" id="CHEBI:33019"/>
        <dbReference type="ChEBI" id="CHEBI:37563"/>
        <dbReference type="ChEBI" id="CHEBI:57823"/>
        <dbReference type="ChEBI" id="CHEBI:58262"/>
        <dbReference type="EC" id="2.7.7.60"/>
    </reaction>
</comment>
<dbReference type="CDD" id="cd02516">
    <property type="entry name" value="CDP-ME_synthetase"/>
    <property type="match status" value="1"/>
</dbReference>
<evidence type="ECO:0000313" key="9">
    <source>
        <dbReference type="Proteomes" id="UP000279422"/>
    </source>
</evidence>